<dbReference type="Gene3D" id="3.90.1340.10">
    <property type="entry name" value="Phage tail collar domain"/>
    <property type="match status" value="1"/>
</dbReference>
<evidence type="ECO:0000313" key="2">
    <source>
        <dbReference type="EMBL" id="QHS91321.1"/>
    </source>
</evidence>
<feature type="domain" description="Phage tail collar" evidence="1">
    <location>
        <begin position="32"/>
        <end position="75"/>
    </location>
</feature>
<dbReference type="Pfam" id="PF07484">
    <property type="entry name" value="Collar"/>
    <property type="match status" value="1"/>
</dbReference>
<dbReference type="InterPro" id="IPR011083">
    <property type="entry name" value="Phage_tail_collar_dom"/>
</dbReference>
<name>A0A6C0BHW3_9ZZZZ</name>
<evidence type="ECO:0000259" key="1">
    <source>
        <dbReference type="Pfam" id="PF07484"/>
    </source>
</evidence>
<dbReference type="AlphaFoldDB" id="A0A6C0BHW3"/>
<reference evidence="2" key="1">
    <citation type="journal article" date="2020" name="Nature">
        <title>Giant virus diversity and host interactions through global metagenomics.</title>
        <authorList>
            <person name="Schulz F."/>
            <person name="Roux S."/>
            <person name="Paez-Espino D."/>
            <person name="Jungbluth S."/>
            <person name="Walsh D.A."/>
            <person name="Denef V.J."/>
            <person name="McMahon K.D."/>
            <person name="Konstantinidis K.T."/>
            <person name="Eloe-Fadrosh E.A."/>
            <person name="Kyrpides N.C."/>
            <person name="Woyke T."/>
        </authorList>
    </citation>
    <scope>NUCLEOTIDE SEQUENCE</scope>
    <source>
        <strain evidence="2">GVMAG-M-3300013004-44</strain>
    </source>
</reference>
<organism evidence="2">
    <name type="scientific">viral metagenome</name>
    <dbReference type="NCBI Taxonomy" id="1070528"/>
    <lineage>
        <taxon>unclassified sequences</taxon>
        <taxon>metagenomes</taxon>
        <taxon>organismal metagenomes</taxon>
    </lineage>
</organism>
<accession>A0A6C0BHW3</accession>
<proteinExistence type="predicted"/>
<dbReference type="SUPFAM" id="SSF88874">
    <property type="entry name" value="Receptor-binding domain of short tail fibre protein gp12"/>
    <property type="match status" value="1"/>
</dbReference>
<dbReference type="EMBL" id="MN739158">
    <property type="protein sequence ID" value="QHS91321.1"/>
    <property type="molecule type" value="Genomic_DNA"/>
</dbReference>
<protein>
    <recommendedName>
        <fullName evidence="1">Phage tail collar domain-containing protein</fullName>
    </recommendedName>
</protein>
<dbReference type="InterPro" id="IPR037053">
    <property type="entry name" value="Phage_tail_collar_dom_sf"/>
</dbReference>
<sequence>MTSVLRQTSAFMAHQKPVVGDMKMSFVGYDHLGWMLCNGASLSIADNQLLYKVIGKQFGSVDANHFNLPNPAGRVAGVVGYNSITGTIVHYPGEVRGEEEHVLLYTEMPAHNHDIAGREDNVTIPQVTPTGPAGYTSIEGLHGHQYTDPGHIHNYQFPDATTASDSVVERHFVADNNTSVTTQTTTGTINITITPTGAHNHSIAVNGMDQPHETMQPTLFMGNMFIYSGVPTLGYWPYTIGMDAPEFMTPALNPPLI</sequence>